<feature type="domain" description="ABM" evidence="1">
    <location>
        <begin position="13"/>
        <end position="104"/>
    </location>
</feature>
<dbReference type="GO" id="GO:0004497">
    <property type="term" value="F:monooxygenase activity"/>
    <property type="evidence" value="ECO:0007669"/>
    <property type="project" value="UniProtKB-KW"/>
</dbReference>
<reference evidence="2" key="1">
    <citation type="submission" date="2022-06" db="EMBL/GenBank/DDBJ databases">
        <title>Complete genome sequences of two strains of the flax pathogen Septoria linicola.</title>
        <authorList>
            <person name="Lapalu N."/>
            <person name="Simon A."/>
            <person name="Demenou B."/>
            <person name="Paumier D."/>
            <person name="Guillot M.-P."/>
            <person name="Gout L."/>
            <person name="Valade R."/>
        </authorList>
    </citation>
    <scope>NUCLEOTIDE SEQUENCE</scope>
    <source>
        <strain evidence="2">SE15195</strain>
    </source>
</reference>
<dbReference type="SUPFAM" id="SSF54909">
    <property type="entry name" value="Dimeric alpha+beta barrel"/>
    <property type="match status" value="1"/>
</dbReference>
<dbReference type="InterPro" id="IPR007138">
    <property type="entry name" value="ABM_dom"/>
</dbReference>
<dbReference type="Gene3D" id="3.30.70.100">
    <property type="match status" value="1"/>
</dbReference>
<keyword evidence="2" id="KW-0560">Oxidoreductase</keyword>
<dbReference type="EMBL" id="CP099429">
    <property type="protein sequence ID" value="USW59460.1"/>
    <property type="molecule type" value="Genomic_DNA"/>
</dbReference>
<sequence length="120" mass="14035">MSDNFQIPDLAAFSLHVTVHVAEDNLPAFFEAMKPVFDRVAAEPECLYFEIFQDPAEPGKISWVENWNASPQWLFDVQLQKEYYKPYFAATLPMYVKEREFRILKRLGPEFLVQKSGNLE</sequence>
<dbReference type="OrthoDB" id="4126315at2759"/>
<evidence type="ECO:0000259" key="1">
    <source>
        <dbReference type="PROSITE" id="PS51725"/>
    </source>
</evidence>
<protein>
    <submittedName>
        <fullName evidence="2">Antibiotic biosynthesis monooxygenase domain-containing protein</fullName>
    </submittedName>
</protein>
<keyword evidence="3" id="KW-1185">Reference proteome</keyword>
<name>A0A9Q9EQT8_9PEZI</name>
<proteinExistence type="predicted"/>
<accession>A0A9Q9EQT8</accession>
<dbReference type="AlphaFoldDB" id="A0A9Q9EQT8"/>
<dbReference type="InterPro" id="IPR011008">
    <property type="entry name" value="Dimeric_a/b-barrel"/>
</dbReference>
<evidence type="ECO:0000313" key="3">
    <source>
        <dbReference type="Proteomes" id="UP001056384"/>
    </source>
</evidence>
<gene>
    <name evidence="2" type="ORF">Slin15195_G127790</name>
</gene>
<evidence type="ECO:0000313" key="2">
    <source>
        <dbReference type="EMBL" id="USW59460.1"/>
    </source>
</evidence>
<organism evidence="2 3">
    <name type="scientific">Septoria linicola</name>
    <dbReference type="NCBI Taxonomy" id="215465"/>
    <lineage>
        <taxon>Eukaryota</taxon>
        <taxon>Fungi</taxon>
        <taxon>Dikarya</taxon>
        <taxon>Ascomycota</taxon>
        <taxon>Pezizomycotina</taxon>
        <taxon>Dothideomycetes</taxon>
        <taxon>Dothideomycetidae</taxon>
        <taxon>Mycosphaerellales</taxon>
        <taxon>Mycosphaerellaceae</taxon>
        <taxon>Septoria</taxon>
    </lineage>
</organism>
<dbReference type="PROSITE" id="PS51725">
    <property type="entry name" value="ABM"/>
    <property type="match status" value="1"/>
</dbReference>
<keyword evidence="2" id="KW-0503">Monooxygenase</keyword>
<dbReference type="Proteomes" id="UP001056384">
    <property type="component" value="Chromosome 12"/>
</dbReference>